<accession>A0ABR3Q7L8</accession>
<sequence length="414" mass="46543">MSPRPQDDMVPLLAGDTSSLYEEEMSSFLEDDMVMVAVEYTFINDSFNSDSFMSEDTHLPNSTASEGGDESFDFDCNSDGSDAPYRHCDSFDPDPEIINEEIVQAMARQVEQAAREAGIRSEIPCQHHAQTGGAANDWHTPVKKAGPSKHSAMHDVTTSPDALDRMYAAHPETKDYGIVPKAETWSPLRPFNGKPWSPLRPDTIRKRGLWEQEMSAHSTTTVSPMPTVDPPLDKQMPLFEPCSSTEWLNGWGPRVSVRPLHQVDGAMAIPPTPTSPTLKAKPSRDDINTTVINKYHNIISFTNDLGNFIMVNRLRFWKCTTCRTSTLKFIYEMEDTLRSARVNLMRFMFRLELPIPINFGTVLASRRLSVKEILSFDTEHAIANLRARDKHMHWSTKKIHADICELLGGESPTA</sequence>
<proteinExistence type="predicted"/>
<name>A0ABR3Q7L8_9TREE</name>
<dbReference type="Proteomes" id="UP001565368">
    <property type="component" value="Unassembled WGS sequence"/>
</dbReference>
<dbReference type="GeneID" id="95982724"/>
<keyword evidence="3" id="KW-1185">Reference proteome</keyword>
<comment type="caution">
    <text evidence="2">The sequence shown here is derived from an EMBL/GenBank/DDBJ whole genome shotgun (WGS) entry which is preliminary data.</text>
</comment>
<dbReference type="EMBL" id="JBBXJM010000002">
    <property type="protein sequence ID" value="KAL1410739.1"/>
    <property type="molecule type" value="Genomic_DNA"/>
</dbReference>
<evidence type="ECO:0000313" key="2">
    <source>
        <dbReference type="EMBL" id="KAL1410739.1"/>
    </source>
</evidence>
<evidence type="ECO:0000256" key="1">
    <source>
        <dbReference type="SAM" id="MobiDB-lite"/>
    </source>
</evidence>
<protein>
    <submittedName>
        <fullName evidence="2">Uncharacterized protein</fullName>
    </submittedName>
</protein>
<dbReference type="RefSeq" id="XP_069210683.1">
    <property type="nucleotide sequence ID" value="XM_069350297.1"/>
</dbReference>
<feature type="region of interest" description="Disordered" evidence="1">
    <location>
        <begin position="57"/>
        <end position="78"/>
    </location>
</feature>
<reference evidence="2 3" key="1">
    <citation type="submission" date="2023-08" db="EMBL/GenBank/DDBJ databases">
        <title>Annotated Genome Sequence of Vanrija albida AlHP1.</title>
        <authorList>
            <person name="Herzog R."/>
        </authorList>
    </citation>
    <scope>NUCLEOTIDE SEQUENCE [LARGE SCALE GENOMIC DNA]</scope>
    <source>
        <strain evidence="2 3">AlHP1</strain>
    </source>
</reference>
<organism evidence="2 3">
    <name type="scientific">Vanrija albida</name>
    <dbReference type="NCBI Taxonomy" id="181172"/>
    <lineage>
        <taxon>Eukaryota</taxon>
        <taxon>Fungi</taxon>
        <taxon>Dikarya</taxon>
        <taxon>Basidiomycota</taxon>
        <taxon>Agaricomycotina</taxon>
        <taxon>Tremellomycetes</taxon>
        <taxon>Trichosporonales</taxon>
        <taxon>Trichosporonaceae</taxon>
        <taxon>Vanrija</taxon>
    </lineage>
</organism>
<gene>
    <name evidence="2" type="ORF">Q8F55_001681</name>
</gene>
<evidence type="ECO:0000313" key="3">
    <source>
        <dbReference type="Proteomes" id="UP001565368"/>
    </source>
</evidence>